<evidence type="ECO:0000313" key="2">
    <source>
        <dbReference type="Proteomes" id="UP000233786"/>
    </source>
</evidence>
<evidence type="ECO:0000313" key="1">
    <source>
        <dbReference type="EMBL" id="PKW12668.1"/>
    </source>
</evidence>
<comment type="caution">
    <text evidence="1">The sequence shown here is derived from an EMBL/GenBank/DDBJ whole genome shotgun (WGS) entry which is preliminary data.</text>
</comment>
<dbReference type="AlphaFoldDB" id="A0A2N3XPQ1"/>
<name>A0A2N3XPQ1_SACSN</name>
<dbReference type="Proteomes" id="UP000233786">
    <property type="component" value="Unassembled WGS sequence"/>
</dbReference>
<protein>
    <submittedName>
        <fullName evidence="1">Uncharacterized protein</fullName>
    </submittedName>
</protein>
<proteinExistence type="predicted"/>
<gene>
    <name evidence="1" type="ORF">A8926_0141</name>
</gene>
<dbReference type="STRING" id="994479.GCA_000194155_07803"/>
<reference evidence="1" key="1">
    <citation type="submission" date="2017-12" db="EMBL/GenBank/DDBJ databases">
        <title>Sequencing the genomes of 1000 Actinobacteria strains.</title>
        <authorList>
            <person name="Klenk H.-P."/>
        </authorList>
    </citation>
    <scope>NUCLEOTIDE SEQUENCE [LARGE SCALE GENOMIC DNA]</scope>
    <source>
        <strain evidence="1">DSM 44228</strain>
    </source>
</reference>
<sequence length="58" mass="6453">MSVPYLFAKDVTAVQVRFGLQARKSLKTFPLDGLSVADRPVVTRTGPWPRRSPAIQLL</sequence>
<accession>A0A2N3XPQ1</accession>
<organism evidence="1 2">
    <name type="scientific">Saccharopolyspora spinosa</name>
    <dbReference type="NCBI Taxonomy" id="60894"/>
    <lineage>
        <taxon>Bacteria</taxon>
        <taxon>Bacillati</taxon>
        <taxon>Actinomycetota</taxon>
        <taxon>Actinomycetes</taxon>
        <taxon>Pseudonocardiales</taxon>
        <taxon>Pseudonocardiaceae</taxon>
        <taxon>Saccharopolyspora</taxon>
    </lineage>
</organism>
<keyword evidence="2" id="KW-1185">Reference proteome</keyword>
<dbReference type="EMBL" id="PJNB01000001">
    <property type="protein sequence ID" value="PKW12668.1"/>
    <property type="molecule type" value="Genomic_DNA"/>
</dbReference>